<dbReference type="AlphaFoldDB" id="A0A834M481"/>
<proteinExistence type="inferred from homology"/>
<organism evidence="6 7">
    <name type="scientific">Rhynchophorus ferrugineus</name>
    <name type="common">Red palm weevil</name>
    <name type="synonym">Curculio ferrugineus</name>
    <dbReference type="NCBI Taxonomy" id="354439"/>
    <lineage>
        <taxon>Eukaryota</taxon>
        <taxon>Metazoa</taxon>
        <taxon>Ecdysozoa</taxon>
        <taxon>Arthropoda</taxon>
        <taxon>Hexapoda</taxon>
        <taxon>Insecta</taxon>
        <taxon>Pterygota</taxon>
        <taxon>Neoptera</taxon>
        <taxon>Endopterygota</taxon>
        <taxon>Coleoptera</taxon>
        <taxon>Polyphaga</taxon>
        <taxon>Cucujiformia</taxon>
        <taxon>Curculionidae</taxon>
        <taxon>Dryophthorinae</taxon>
        <taxon>Rhynchophorus</taxon>
    </lineage>
</organism>
<protein>
    <recommendedName>
        <fullName evidence="5">DIRP domain-containing protein</fullName>
    </recommendedName>
</protein>
<dbReference type="GO" id="GO:0003677">
    <property type="term" value="F:DNA binding"/>
    <property type="evidence" value="ECO:0007669"/>
    <property type="project" value="TreeGrafter"/>
</dbReference>
<dbReference type="Pfam" id="PF06584">
    <property type="entry name" value="DIRP"/>
    <property type="match status" value="1"/>
</dbReference>
<feature type="compositionally biased region" description="Acidic residues" evidence="4">
    <location>
        <begin position="13"/>
        <end position="32"/>
    </location>
</feature>
<evidence type="ECO:0000313" key="7">
    <source>
        <dbReference type="Proteomes" id="UP000625711"/>
    </source>
</evidence>
<evidence type="ECO:0000313" key="6">
    <source>
        <dbReference type="EMBL" id="KAF7267316.1"/>
    </source>
</evidence>
<name>A0A834M481_RHYFE</name>
<dbReference type="OrthoDB" id="2339771at2759"/>
<feature type="domain" description="DIRP" evidence="5">
    <location>
        <begin position="164"/>
        <end position="269"/>
    </location>
</feature>
<evidence type="ECO:0000256" key="3">
    <source>
        <dbReference type="ARBA" id="ARBA00023242"/>
    </source>
</evidence>
<keyword evidence="7" id="KW-1185">Reference proteome</keyword>
<feature type="region of interest" description="Disordered" evidence="4">
    <location>
        <begin position="1"/>
        <end position="62"/>
    </location>
</feature>
<dbReference type="SMART" id="SM01135">
    <property type="entry name" value="DIRP"/>
    <property type="match status" value="1"/>
</dbReference>
<dbReference type="GO" id="GO:0051726">
    <property type="term" value="P:regulation of cell cycle"/>
    <property type="evidence" value="ECO:0007669"/>
    <property type="project" value="TreeGrafter"/>
</dbReference>
<feature type="region of interest" description="Disordered" evidence="4">
    <location>
        <begin position="78"/>
        <end position="136"/>
    </location>
</feature>
<comment type="similarity">
    <text evidence="2">Belongs to the lin-9 family.</text>
</comment>
<dbReference type="GO" id="GO:0006351">
    <property type="term" value="P:DNA-templated transcription"/>
    <property type="evidence" value="ECO:0007669"/>
    <property type="project" value="InterPro"/>
</dbReference>
<dbReference type="PANTHER" id="PTHR21689">
    <property type="entry name" value="LIN-9"/>
    <property type="match status" value="1"/>
</dbReference>
<feature type="compositionally biased region" description="Basic residues" evidence="4">
    <location>
        <begin position="87"/>
        <end position="98"/>
    </location>
</feature>
<feature type="compositionally biased region" description="Pro residues" evidence="4">
    <location>
        <begin position="48"/>
        <end position="58"/>
    </location>
</feature>
<reference evidence="6" key="1">
    <citation type="submission" date="2020-08" db="EMBL/GenBank/DDBJ databases">
        <title>Genome sequencing and assembly of the red palm weevil Rhynchophorus ferrugineus.</title>
        <authorList>
            <person name="Dias G.B."/>
            <person name="Bergman C.M."/>
            <person name="Manee M."/>
        </authorList>
    </citation>
    <scope>NUCLEOTIDE SEQUENCE</scope>
    <source>
        <strain evidence="6">AA-2017</strain>
        <tissue evidence="6">Whole larva</tissue>
    </source>
</reference>
<dbReference type="GO" id="GO:0005654">
    <property type="term" value="C:nucleoplasm"/>
    <property type="evidence" value="ECO:0007669"/>
    <property type="project" value="TreeGrafter"/>
</dbReference>
<comment type="caution">
    <text evidence="6">The sequence shown here is derived from an EMBL/GenBank/DDBJ whole genome shotgun (WGS) entry which is preliminary data.</text>
</comment>
<comment type="subcellular location">
    <subcellularLocation>
        <location evidence="1">Nucleus</location>
    </subcellularLocation>
</comment>
<dbReference type="InterPro" id="IPR033471">
    <property type="entry name" value="DIRP"/>
</dbReference>
<gene>
    <name evidence="6" type="ORF">GWI33_019436</name>
</gene>
<evidence type="ECO:0000256" key="4">
    <source>
        <dbReference type="SAM" id="MobiDB-lite"/>
    </source>
</evidence>
<dbReference type="InterPro" id="IPR010561">
    <property type="entry name" value="LIN-9/ALY1"/>
</dbReference>
<dbReference type="GO" id="GO:0017053">
    <property type="term" value="C:transcription repressor complex"/>
    <property type="evidence" value="ECO:0007669"/>
    <property type="project" value="InterPro"/>
</dbReference>
<evidence type="ECO:0000259" key="5">
    <source>
        <dbReference type="SMART" id="SM01135"/>
    </source>
</evidence>
<dbReference type="Proteomes" id="UP000625711">
    <property type="component" value="Unassembled WGS sequence"/>
</dbReference>
<dbReference type="EMBL" id="JAACXV010014435">
    <property type="protein sequence ID" value="KAF7267316.1"/>
    <property type="molecule type" value="Genomic_DNA"/>
</dbReference>
<sequence length="581" mass="66411">MTNENQIKVKEEILEDDENDHSDQMMVDDDDPNTLGPAALGLQRVGTLPPPKPAPTPPTQVLNARGMPARIRKKNRLFYDDDIVNTPHHRVPSAKKQKQTPTKRTPRAKSETPSRSPRKGVNNNIPIQPRMSSPDRKIGQKIGMRLRNLLKLPKAHKWVCYEWFYSNIDRCLFSGENDFQICLKESFPELKTRELTRTEWTKIRRMMGKPRRCSQAFFNEERLELEKKRKKIRALQQRKATDLTNFKDLPAEIPMQLVIGTKVTARLRKPSDGLYTGSIDAFDTSNNTYRITFERHGLGTHSVPDYEVLSNEPPETITISSIQNKFRPRNNGLSPFSPDIKSPIYKPLNYKKDPLLSGSMINRPIMYASTEGKLGCYPVKLLEKMVTVTKILNTKESRIKQLKHMNSEAEKLNSFNEELPEDFERKYASILIDLEKLNMDLQIYLDEMQVYCHEIAPEPSVAAMLAPSHLREKCREEATDIINKHNSVNSGEKGSFQNPSVLDLITDLTALMLQIKSLADNDHNAYELQVLEGTVENIKRKLSPANQQVFQTCVEVHMKQIEVGLNQTSMDKLVIGPIGKV</sequence>
<accession>A0A834M481</accession>
<dbReference type="InterPro" id="IPR045831">
    <property type="entry name" value="LIN9_C"/>
</dbReference>
<dbReference type="PANTHER" id="PTHR21689:SF2">
    <property type="entry name" value="PROTEIN LIN-9 HOMOLOG"/>
    <property type="match status" value="1"/>
</dbReference>
<dbReference type="Pfam" id="PF19438">
    <property type="entry name" value="LIN9_C"/>
    <property type="match status" value="1"/>
</dbReference>
<evidence type="ECO:0000256" key="2">
    <source>
        <dbReference type="ARBA" id="ARBA00006732"/>
    </source>
</evidence>
<dbReference type="GO" id="GO:0006357">
    <property type="term" value="P:regulation of transcription by RNA polymerase II"/>
    <property type="evidence" value="ECO:0007669"/>
    <property type="project" value="TreeGrafter"/>
</dbReference>
<evidence type="ECO:0000256" key="1">
    <source>
        <dbReference type="ARBA" id="ARBA00004123"/>
    </source>
</evidence>
<feature type="compositionally biased region" description="Polar residues" evidence="4">
    <location>
        <begin position="111"/>
        <end position="126"/>
    </location>
</feature>
<keyword evidence="3" id="KW-0539">Nucleus</keyword>